<dbReference type="EMBL" id="BARS01007309">
    <property type="protein sequence ID" value="GAF81298.1"/>
    <property type="molecule type" value="Genomic_DNA"/>
</dbReference>
<reference evidence="1" key="1">
    <citation type="journal article" date="2014" name="Front. Microbiol.">
        <title>High frequency of phylogenetically diverse reductive dehalogenase-homologous genes in deep subseafloor sedimentary metagenomes.</title>
        <authorList>
            <person name="Kawai M."/>
            <person name="Futagami T."/>
            <person name="Toyoda A."/>
            <person name="Takaki Y."/>
            <person name="Nishi S."/>
            <person name="Hori S."/>
            <person name="Arai W."/>
            <person name="Tsubouchi T."/>
            <person name="Morono Y."/>
            <person name="Uchiyama I."/>
            <person name="Ito T."/>
            <person name="Fujiyama A."/>
            <person name="Inagaki F."/>
            <person name="Takami H."/>
        </authorList>
    </citation>
    <scope>NUCLEOTIDE SEQUENCE</scope>
    <source>
        <strain evidence="1">Expedition CK06-06</strain>
    </source>
</reference>
<protein>
    <submittedName>
        <fullName evidence="1">Uncharacterized protein</fullName>
    </submittedName>
</protein>
<evidence type="ECO:0000313" key="1">
    <source>
        <dbReference type="EMBL" id="GAF81298.1"/>
    </source>
</evidence>
<organism evidence="1">
    <name type="scientific">marine sediment metagenome</name>
    <dbReference type="NCBI Taxonomy" id="412755"/>
    <lineage>
        <taxon>unclassified sequences</taxon>
        <taxon>metagenomes</taxon>
        <taxon>ecological metagenomes</taxon>
    </lineage>
</organism>
<dbReference type="AlphaFoldDB" id="X0SJN5"/>
<sequence length="35" mass="4188">GWKWSGSPRRSIGRTFRIVFKFANYKGKFKIAIRK</sequence>
<feature type="non-terminal residue" evidence="1">
    <location>
        <position position="1"/>
    </location>
</feature>
<comment type="caution">
    <text evidence="1">The sequence shown here is derived from an EMBL/GenBank/DDBJ whole genome shotgun (WGS) entry which is preliminary data.</text>
</comment>
<name>X0SJN5_9ZZZZ</name>
<gene>
    <name evidence="1" type="ORF">S01H1_14087</name>
</gene>
<accession>X0SJN5</accession>
<proteinExistence type="predicted"/>